<keyword evidence="2" id="KW-1185">Reference proteome</keyword>
<dbReference type="RefSeq" id="WP_352561706.1">
    <property type="nucleotide sequence ID" value="NZ_JAMYQB010000028.1"/>
</dbReference>
<organism evidence="1 2">
    <name type="scientific">Mesorhizobium caraganae</name>
    <dbReference type="NCBI Taxonomy" id="483206"/>
    <lineage>
        <taxon>Bacteria</taxon>
        <taxon>Pseudomonadati</taxon>
        <taxon>Pseudomonadota</taxon>
        <taxon>Alphaproteobacteria</taxon>
        <taxon>Hyphomicrobiales</taxon>
        <taxon>Phyllobacteriaceae</taxon>
        <taxon>Mesorhizobium</taxon>
    </lineage>
</organism>
<evidence type="ECO:0000313" key="2">
    <source>
        <dbReference type="Proteomes" id="UP001433071"/>
    </source>
</evidence>
<gene>
    <name evidence="1" type="ORF">NKI36_27010</name>
</gene>
<name>A0ABV1Z6F8_9HYPH</name>
<evidence type="ECO:0000313" key="1">
    <source>
        <dbReference type="EMBL" id="MER9407672.1"/>
    </source>
</evidence>
<sequence length="207" mass="23903">MSNYTQRVRDGILPLSVAGTLPKAFAEWRFTGETEDHGEPVETCQLCGQDRLRYHFEICNDFTQHRLEVGSHCIFQFDVGVYEDGRRLSPTAAKRKLDKLVQKMRLESCIRALEALALSENSDVLRNALNYYRLNKKLTPKQAFVVFWRLRQNRIDHDPSFFNVTLKKKRYAQDLAAMATGRVHFFWKALSPSQRAKALEMGHSPPA</sequence>
<dbReference type="EMBL" id="JAMYQB010000028">
    <property type="protein sequence ID" value="MER9407672.1"/>
    <property type="molecule type" value="Genomic_DNA"/>
</dbReference>
<dbReference type="Proteomes" id="UP001433071">
    <property type="component" value="Unassembled WGS sequence"/>
</dbReference>
<proteinExistence type="predicted"/>
<reference evidence="1 2" key="1">
    <citation type="journal article" date="2024" name="Proc. Natl. Acad. Sci. U.S.A.">
        <title>The evolutionary genomics of adaptation to stress in wild rhizobium bacteria.</title>
        <authorList>
            <person name="Kehlet-Delgado H."/>
            <person name="Montoya A.P."/>
            <person name="Jensen K.T."/>
            <person name="Wendlandt C.E."/>
            <person name="Dexheimer C."/>
            <person name="Roberts M."/>
            <person name="Torres Martinez L."/>
            <person name="Friesen M.L."/>
            <person name="Griffitts J.S."/>
            <person name="Porter S.S."/>
        </authorList>
    </citation>
    <scope>NUCLEOTIDE SEQUENCE [LARGE SCALE GENOMIC DNA]</scope>
    <source>
        <strain evidence="1 2">M0641</strain>
    </source>
</reference>
<comment type="caution">
    <text evidence="1">The sequence shown here is derived from an EMBL/GenBank/DDBJ whole genome shotgun (WGS) entry which is preliminary data.</text>
</comment>
<accession>A0ABV1Z6F8</accession>
<protein>
    <submittedName>
        <fullName evidence="1">Uncharacterized protein</fullName>
    </submittedName>
</protein>